<accession>A0ABD3JZI1</accession>
<sequence>MDRNETARAVESHTGIDRQMTQMVWDRLEEQNPVFFQHYYIRVVLKQQILRFNQLLEQQHRAMNFPPVPAKQQMSMELAAETAPQNGDSPLSVMNFENEADSDKLSAIPAGSVGLGEVAGSAPHIVPGGSLARSSLEAQGMRINAALGSAQRPISQVPNLTTGGHHAENIRGPFQPSTSMAQSLSHFDINLEASVQEALANLALDQGPPSVDL</sequence>
<dbReference type="EMBL" id="JBJKBG010000007">
    <property type="protein sequence ID" value="KAL3730852.1"/>
    <property type="molecule type" value="Genomic_DNA"/>
</dbReference>
<comment type="caution">
    <text evidence="1">The sequence shown here is derived from an EMBL/GenBank/DDBJ whole genome shotgun (WGS) entry which is preliminary data.</text>
</comment>
<protein>
    <submittedName>
        <fullName evidence="1">Uncharacterized protein</fullName>
    </submittedName>
</protein>
<evidence type="ECO:0000313" key="2">
    <source>
        <dbReference type="Proteomes" id="UP001634007"/>
    </source>
</evidence>
<gene>
    <name evidence="1" type="ORF">ACJRO7_027815</name>
</gene>
<organism evidence="1 2">
    <name type="scientific">Eucalyptus globulus</name>
    <name type="common">Tasmanian blue gum</name>
    <dbReference type="NCBI Taxonomy" id="34317"/>
    <lineage>
        <taxon>Eukaryota</taxon>
        <taxon>Viridiplantae</taxon>
        <taxon>Streptophyta</taxon>
        <taxon>Embryophyta</taxon>
        <taxon>Tracheophyta</taxon>
        <taxon>Spermatophyta</taxon>
        <taxon>Magnoliopsida</taxon>
        <taxon>eudicotyledons</taxon>
        <taxon>Gunneridae</taxon>
        <taxon>Pentapetalae</taxon>
        <taxon>rosids</taxon>
        <taxon>malvids</taxon>
        <taxon>Myrtales</taxon>
        <taxon>Myrtaceae</taxon>
        <taxon>Myrtoideae</taxon>
        <taxon>Eucalypteae</taxon>
        <taxon>Eucalyptus</taxon>
    </lineage>
</organism>
<keyword evidence="2" id="KW-1185">Reference proteome</keyword>
<reference evidence="1 2" key="1">
    <citation type="submission" date="2024-11" db="EMBL/GenBank/DDBJ databases">
        <title>Chromosome-level genome assembly of Eucalyptus globulus Labill. provides insights into its genome evolution.</title>
        <authorList>
            <person name="Li X."/>
        </authorList>
    </citation>
    <scope>NUCLEOTIDE SEQUENCE [LARGE SCALE GENOMIC DNA]</scope>
    <source>
        <strain evidence="1">CL2024</strain>
        <tissue evidence="1">Fresh tender leaves</tissue>
    </source>
</reference>
<dbReference type="InterPro" id="IPR006476">
    <property type="entry name" value="CHP01589_pln"/>
</dbReference>
<dbReference type="AlphaFoldDB" id="A0ABD3JZI1"/>
<dbReference type="NCBIfam" id="TIGR01589">
    <property type="entry name" value="A_thal_3526"/>
    <property type="match status" value="1"/>
</dbReference>
<proteinExistence type="predicted"/>
<dbReference type="PANTHER" id="PTHR31871:SF42">
    <property type="entry name" value="LOB DOMAIN-CONTAINING PROTEIN"/>
    <property type="match status" value="1"/>
</dbReference>
<evidence type="ECO:0000313" key="1">
    <source>
        <dbReference type="EMBL" id="KAL3730852.1"/>
    </source>
</evidence>
<dbReference type="Proteomes" id="UP001634007">
    <property type="component" value="Unassembled WGS sequence"/>
</dbReference>
<dbReference type="Pfam" id="PF09713">
    <property type="entry name" value="A_thal_3526"/>
    <property type="match status" value="1"/>
</dbReference>
<name>A0ABD3JZI1_EUCGL</name>
<dbReference type="PANTHER" id="PTHR31871">
    <property type="entry name" value="OS02G0137100 PROTEIN"/>
    <property type="match status" value="1"/>
</dbReference>